<comment type="caution">
    <text evidence="2">The sequence shown here is derived from an EMBL/GenBank/DDBJ whole genome shotgun (WGS) entry which is preliminary data.</text>
</comment>
<sequence>MQFAVKTDTGKLRDRNEDLYYFDTQLQLFAIADGMSGHERGDIASRIALEVIQEWAETQASPQSDLGPMKRLGVLSDLAEEANQRIYTSAESQGKGRGMGTTLIAGFVTFSYLAYVHVGDSRLYVLRDEKLTQITTDDSFVQKMVEKGEITPEEGRVHEKRNIITQAIGLQSVVTVNADAYPLVPGDIVLACTDGLHDLIINDREIADILLSASGIEEACENLVSKALDYGGTDNVTVLLVAVD</sequence>
<evidence type="ECO:0000313" key="2">
    <source>
        <dbReference type="EMBL" id="CAI8012199.1"/>
    </source>
</evidence>
<accession>A0AA35RJC5</accession>
<keyword evidence="3" id="KW-1185">Reference proteome</keyword>
<dbReference type="InterPro" id="IPR001932">
    <property type="entry name" value="PPM-type_phosphatase-like_dom"/>
</dbReference>
<dbReference type="PANTHER" id="PTHR13832">
    <property type="entry name" value="PROTEIN PHOSPHATASE 2C"/>
    <property type="match status" value="1"/>
</dbReference>
<feature type="domain" description="PPM-type phosphatase" evidence="1">
    <location>
        <begin position="2"/>
        <end position="243"/>
    </location>
</feature>
<dbReference type="SMART" id="SM00332">
    <property type="entry name" value="PP2Cc"/>
    <property type="match status" value="1"/>
</dbReference>
<dbReference type="Gene3D" id="3.60.40.10">
    <property type="entry name" value="PPM-type phosphatase domain"/>
    <property type="match status" value="1"/>
</dbReference>
<dbReference type="InterPro" id="IPR036457">
    <property type="entry name" value="PPM-type-like_dom_sf"/>
</dbReference>
<dbReference type="AlphaFoldDB" id="A0AA35RJC5"/>
<dbReference type="GO" id="GO:0004722">
    <property type="term" value="F:protein serine/threonine phosphatase activity"/>
    <property type="evidence" value="ECO:0007669"/>
    <property type="project" value="InterPro"/>
</dbReference>
<dbReference type="PANTHER" id="PTHR13832:SF827">
    <property type="entry name" value="PROTEIN PHOSPHATASE 1L"/>
    <property type="match status" value="1"/>
</dbReference>
<proteinExistence type="predicted"/>
<dbReference type="SUPFAM" id="SSF81606">
    <property type="entry name" value="PP2C-like"/>
    <property type="match status" value="1"/>
</dbReference>
<dbReference type="NCBIfam" id="NF033484">
    <property type="entry name" value="Stp1_PP2C_phos"/>
    <property type="match status" value="1"/>
</dbReference>
<dbReference type="EMBL" id="CASHTH010001169">
    <property type="protein sequence ID" value="CAI8012199.1"/>
    <property type="molecule type" value="Genomic_DNA"/>
</dbReference>
<evidence type="ECO:0000313" key="3">
    <source>
        <dbReference type="Proteomes" id="UP001174909"/>
    </source>
</evidence>
<dbReference type="CDD" id="cd00143">
    <property type="entry name" value="PP2Cc"/>
    <property type="match status" value="1"/>
</dbReference>
<dbReference type="SMART" id="SM00331">
    <property type="entry name" value="PP2C_SIG"/>
    <property type="match status" value="1"/>
</dbReference>
<evidence type="ECO:0000259" key="1">
    <source>
        <dbReference type="PROSITE" id="PS51746"/>
    </source>
</evidence>
<gene>
    <name evidence="2" type="ORF">GBAR_LOCUS7831</name>
</gene>
<name>A0AA35RJC5_GEOBA</name>
<dbReference type="PROSITE" id="PS51746">
    <property type="entry name" value="PPM_2"/>
    <property type="match status" value="1"/>
</dbReference>
<dbReference type="InterPro" id="IPR015655">
    <property type="entry name" value="PP2C"/>
</dbReference>
<dbReference type="Pfam" id="PF13672">
    <property type="entry name" value="PP2C_2"/>
    <property type="match status" value="1"/>
</dbReference>
<dbReference type="Proteomes" id="UP001174909">
    <property type="component" value="Unassembled WGS sequence"/>
</dbReference>
<protein>
    <submittedName>
        <fullName evidence="2">Protein phosphatase PrpC</fullName>
    </submittedName>
</protein>
<organism evidence="2 3">
    <name type="scientific">Geodia barretti</name>
    <name type="common">Barrett's horny sponge</name>
    <dbReference type="NCBI Taxonomy" id="519541"/>
    <lineage>
        <taxon>Eukaryota</taxon>
        <taxon>Metazoa</taxon>
        <taxon>Porifera</taxon>
        <taxon>Demospongiae</taxon>
        <taxon>Heteroscleromorpha</taxon>
        <taxon>Tetractinellida</taxon>
        <taxon>Astrophorina</taxon>
        <taxon>Geodiidae</taxon>
        <taxon>Geodia</taxon>
    </lineage>
</organism>
<reference evidence="2" key="1">
    <citation type="submission" date="2023-03" db="EMBL/GenBank/DDBJ databases">
        <authorList>
            <person name="Steffen K."/>
            <person name="Cardenas P."/>
        </authorList>
    </citation>
    <scope>NUCLEOTIDE SEQUENCE</scope>
</reference>